<dbReference type="Gene3D" id="3.30.70.2390">
    <property type="match status" value="1"/>
</dbReference>
<evidence type="ECO:0000256" key="2">
    <source>
        <dbReference type="SAM" id="Phobius"/>
    </source>
</evidence>
<evidence type="ECO:0000259" key="3">
    <source>
        <dbReference type="Pfam" id="PF03816"/>
    </source>
</evidence>
<dbReference type="PANTHER" id="PTHR33392">
    <property type="entry name" value="POLYISOPRENYL-TEICHOIC ACID--PEPTIDOGLYCAN TEICHOIC ACID TRANSFERASE TAGU"/>
    <property type="match status" value="1"/>
</dbReference>
<dbReference type="KEGG" id="cint:HZF06_18365"/>
<dbReference type="AlphaFoldDB" id="A0A7D6VPW1"/>
<dbReference type="InterPro" id="IPR050922">
    <property type="entry name" value="LytR/CpsA/Psr_CW_biosynth"/>
</dbReference>
<feature type="domain" description="Cell envelope-related transcriptional attenuator" evidence="3">
    <location>
        <begin position="92"/>
        <end position="245"/>
    </location>
</feature>
<comment type="similarity">
    <text evidence="1">Belongs to the LytR/CpsA/Psr (LCP) family.</text>
</comment>
<protein>
    <submittedName>
        <fullName evidence="5">LCP family protein</fullName>
    </submittedName>
</protein>
<feature type="transmembrane region" description="Helical" evidence="2">
    <location>
        <begin position="24"/>
        <end position="46"/>
    </location>
</feature>
<keyword evidence="2" id="KW-0472">Membrane</keyword>
<accession>A0A7D6VPW1</accession>
<keyword evidence="2" id="KW-0812">Transmembrane</keyword>
<proteinExistence type="inferred from homology"/>
<organism evidence="5 6">
    <name type="scientific">Clostridium intestinale</name>
    <dbReference type="NCBI Taxonomy" id="36845"/>
    <lineage>
        <taxon>Bacteria</taxon>
        <taxon>Bacillati</taxon>
        <taxon>Bacillota</taxon>
        <taxon>Clostridia</taxon>
        <taxon>Eubacteriales</taxon>
        <taxon>Clostridiaceae</taxon>
        <taxon>Clostridium</taxon>
    </lineage>
</organism>
<gene>
    <name evidence="5" type="ORF">HZF06_18365</name>
</gene>
<reference evidence="5 6" key="1">
    <citation type="submission" date="2020-07" db="EMBL/GenBank/DDBJ databases">
        <title>Electron transfer.</title>
        <authorList>
            <person name="Huang L."/>
            <person name="Liu X."/>
            <person name="Zhou S."/>
        </authorList>
    </citation>
    <scope>NUCLEOTIDE SEQUENCE [LARGE SCALE GENOMIC DNA]</scope>
    <source>
        <strain evidence="5 6">Lx1</strain>
    </source>
</reference>
<dbReference type="InterPro" id="IPR027381">
    <property type="entry name" value="LytR/CpsA/Psr_C"/>
</dbReference>
<keyword evidence="2" id="KW-1133">Transmembrane helix</keyword>
<sequence length="419" mass="46788">MDNGEEYRSKKKKVYYEKQRKRRLMIMSGVLTAIIAAIVFTVIYFYNFFGKFSTDGVSVAPNEVKAKEPVNILVLGLDIGDVNQKDNESIKRTDTIMVLHYEPKNNAASLISVPRDMLIKANKKNNKINAAYAIGGEKLIQSEIEKLIEADINYIVKIDYEGFRALVDAVGGVEMYIERNMHYDDDAQDLHIRFNKGETVLLDGKKAEEFFRWRKNNDGTGFANGDLDRIENQHKFINKLIEKCTSPAIITNIKGILDVLPAYVKTNMSPSKIISYGLGLKDLDKSNVTTATLQGDLKTIGGVSYVVYNRNMNIETLGLLSGSEDSKGTIKKKNLRINILNGTRITGLASRVSESLKTKGYSAIDTGNTQERSKTIIKTNNKEIGKLIVEDLGTGTIQDLEDNPQGYDAVILIGSDYKE</sequence>
<dbReference type="EMBL" id="CP059378">
    <property type="protein sequence ID" value="QLY79028.1"/>
    <property type="molecule type" value="Genomic_DNA"/>
</dbReference>
<evidence type="ECO:0000313" key="6">
    <source>
        <dbReference type="Proteomes" id="UP000512286"/>
    </source>
</evidence>
<dbReference type="Gene3D" id="3.40.630.190">
    <property type="entry name" value="LCP protein"/>
    <property type="match status" value="1"/>
</dbReference>
<dbReference type="Pfam" id="PF03816">
    <property type="entry name" value="LytR_cpsA_psr"/>
    <property type="match status" value="1"/>
</dbReference>
<evidence type="ECO:0000259" key="4">
    <source>
        <dbReference type="Pfam" id="PF13399"/>
    </source>
</evidence>
<evidence type="ECO:0000256" key="1">
    <source>
        <dbReference type="ARBA" id="ARBA00006068"/>
    </source>
</evidence>
<name>A0A7D6VPW1_9CLOT</name>
<feature type="domain" description="LytR/CpsA/Psr regulator C-terminal" evidence="4">
    <location>
        <begin position="335"/>
        <end position="417"/>
    </location>
</feature>
<dbReference type="RefSeq" id="WP_181601269.1">
    <property type="nucleotide sequence ID" value="NZ_CP059378.1"/>
</dbReference>
<dbReference type="InterPro" id="IPR004474">
    <property type="entry name" value="LytR_CpsA_psr"/>
</dbReference>
<dbReference type="Pfam" id="PF13399">
    <property type="entry name" value="LytR_C"/>
    <property type="match status" value="1"/>
</dbReference>
<dbReference type="Proteomes" id="UP000512286">
    <property type="component" value="Chromosome"/>
</dbReference>
<dbReference type="PANTHER" id="PTHR33392:SF6">
    <property type="entry name" value="POLYISOPRENYL-TEICHOIC ACID--PEPTIDOGLYCAN TEICHOIC ACID TRANSFERASE TAGU"/>
    <property type="match status" value="1"/>
</dbReference>
<dbReference type="NCBIfam" id="TIGR00350">
    <property type="entry name" value="lytR_cpsA_psr"/>
    <property type="match status" value="1"/>
</dbReference>
<evidence type="ECO:0000313" key="5">
    <source>
        <dbReference type="EMBL" id="QLY79028.1"/>
    </source>
</evidence>